<dbReference type="InterPro" id="IPR011662">
    <property type="entry name" value="Secretin/TonB_short_N"/>
</dbReference>
<dbReference type="FunFam" id="2.170.130.10:FF:000008">
    <property type="entry name" value="SusC/RagA family TonB-linked outer membrane protein"/>
    <property type="match status" value="1"/>
</dbReference>
<evidence type="ECO:0000256" key="3">
    <source>
        <dbReference type="ARBA" id="ARBA00022452"/>
    </source>
</evidence>
<feature type="domain" description="TonB-dependent receptor plug" evidence="14">
    <location>
        <begin position="219"/>
        <end position="325"/>
    </location>
</feature>
<dbReference type="Gene3D" id="3.55.50.30">
    <property type="match status" value="1"/>
</dbReference>
<feature type="domain" description="Secretin/TonB short N-terminal" evidence="13">
    <location>
        <begin position="56"/>
        <end position="105"/>
    </location>
</feature>
<dbReference type="Pfam" id="PF07660">
    <property type="entry name" value="STN"/>
    <property type="match status" value="1"/>
</dbReference>
<keyword evidence="5 10" id="KW-0812">Transmembrane</keyword>
<dbReference type="InterPro" id="IPR008969">
    <property type="entry name" value="CarboxyPept-like_regulatory"/>
</dbReference>
<evidence type="ECO:0000256" key="4">
    <source>
        <dbReference type="ARBA" id="ARBA00022496"/>
    </source>
</evidence>
<comment type="similarity">
    <text evidence="10 11">Belongs to the TonB-dependent receptor family.</text>
</comment>
<accession>A0A418M5S1</accession>
<dbReference type="Gene3D" id="2.40.170.20">
    <property type="entry name" value="TonB-dependent receptor, beta-barrel domain"/>
    <property type="match status" value="1"/>
</dbReference>
<proteinExistence type="inferred from homology"/>
<keyword evidence="4" id="KW-0406">Ion transport</keyword>
<keyword evidence="7 11" id="KW-0798">TonB box</keyword>
<dbReference type="Gene3D" id="2.60.40.1120">
    <property type="entry name" value="Carboxypeptidase-like, regulatory domain"/>
    <property type="match status" value="1"/>
</dbReference>
<keyword evidence="6" id="KW-0408">Iron</keyword>
<dbReference type="SUPFAM" id="SSF56935">
    <property type="entry name" value="Porins"/>
    <property type="match status" value="1"/>
</dbReference>
<evidence type="ECO:0000256" key="10">
    <source>
        <dbReference type="PROSITE-ProRule" id="PRU01360"/>
    </source>
</evidence>
<evidence type="ECO:0000256" key="5">
    <source>
        <dbReference type="ARBA" id="ARBA00022692"/>
    </source>
</evidence>
<evidence type="ECO:0000256" key="7">
    <source>
        <dbReference type="ARBA" id="ARBA00023077"/>
    </source>
</evidence>
<dbReference type="AlphaFoldDB" id="A0A418M5S1"/>
<dbReference type="NCBIfam" id="TIGR04057">
    <property type="entry name" value="SusC_RagA_signa"/>
    <property type="match status" value="1"/>
</dbReference>
<dbReference type="InterPro" id="IPR023997">
    <property type="entry name" value="TonB-dep_OMP_SusC/RagA_CS"/>
</dbReference>
<dbReference type="Pfam" id="PF00593">
    <property type="entry name" value="TonB_dep_Rec_b-barrel"/>
    <property type="match status" value="1"/>
</dbReference>
<dbReference type="OrthoDB" id="9768177at2"/>
<reference evidence="15 16" key="1">
    <citation type="submission" date="2018-08" db="EMBL/GenBank/DDBJ databases">
        <title>Fibrisoma montanum sp. nov., isolated from Danxia mountain soil.</title>
        <authorList>
            <person name="Huang Y."/>
        </authorList>
    </citation>
    <scope>NUCLEOTIDE SEQUENCE [LARGE SCALE GENOMIC DNA]</scope>
    <source>
        <strain evidence="15 16">HYT19</strain>
    </source>
</reference>
<dbReference type="Pfam" id="PF07715">
    <property type="entry name" value="Plug"/>
    <property type="match status" value="1"/>
</dbReference>
<dbReference type="InterPro" id="IPR023996">
    <property type="entry name" value="TonB-dep_OMP_SusC/RagA"/>
</dbReference>
<comment type="caution">
    <text evidence="15">The sequence shown here is derived from an EMBL/GenBank/DDBJ whole genome shotgun (WGS) entry which is preliminary data.</text>
</comment>
<dbReference type="PROSITE" id="PS52016">
    <property type="entry name" value="TONB_DEPENDENT_REC_3"/>
    <property type="match status" value="1"/>
</dbReference>
<keyword evidence="16" id="KW-1185">Reference proteome</keyword>
<dbReference type="InterPro" id="IPR037066">
    <property type="entry name" value="Plug_dom_sf"/>
</dbReference>
<dbReference type="InterPro" id="IPR039426">
    <property type="entry name" value="TonB-dep_rcpt-like"/>
</dbReference>
<keyword evidence="3 10" id="KW-1134">Transmembrane beta strand</keyword>
<dbReference type="GO" id="GO:0009279">
    <property type="term" value="C:cell outer membrane"/>
    <property type="evidence" value="ECO:0007669"/>
    <property type="project" value="UniProtKB-SubCell"/>
</dbReference>
<keyword evidence="4" id="KW-0410">Iron transport</keyword>
<evidence type="ECO:0000256" key="6">
    <source>
        <dbReference type="ARBA" id="ARBA00023004"/>
    </source>
</evidence>
<organism evidence="15 16">
    <name type="scientific">Fibrisoma montanum</name>
    <dbReference type="NCBI Taxonomy" id="2305895"/>
    <lineage>
        <taxon>Bacteria</taxon>
        <taxon>Pseudomonadati</taxon>
        <taxon>Bacteroidota</taxon>
        <taxon>Cytophagia</taxon>
        <taxon>Cytophagales</taxon>
        <taxon>Spirosomataceae</taxon>
        <taxon>Fibrisoma</taxon>
    </lineage>
</organism>
<keyword evidence="8 10" id="KW-0472">Membrane</keyword>
<dbReference type="Pfam" id="PF13715">
    <property type="entry name" value="CarbopepD_reg_2"/>
    <property type="match status" value="1"/>
</dbReference>
<evidence type="ECO:0000256" key="9">
    <source>
        <dbReference type="ARBA" id="ARBA00023237"/>
    </source>
</evidence>
<dbReference type="SUPFAM" id="SSF49464">
    <property type="entry name" value="Carboxypeptidase regulatory domain-like"/>
    <property type="match status" value="1"/>
</dbReference>
<evidence type="ECO:0000256" key="11">
    <source>
        <dbReference type="RuleBase" id="RU003357"/>
    </source>
</evidence>
<evidence type="ECO:0000259" key="12">
    <source>
        <dbReference type="Pfam" id="PF00593"/>
    </source>
</evidence>
<dbReference type="NCBIfam" id="TIGR04056">
    <property type="entry name" value="OMP_RagA_SusC"/>
    <property type="match status" value="1"/>
</dbReference>
<dbReference type="InterPro" id="IPR000531">
    <property type="entry name" value="Beta-barrel_TonB"/>
</dbReference>
<comment type="subcellular location">
    <subcellularLocation>
        <location evidence="1 10">Cell outer membrane</location>
        <topology evidence="1 10">Multi-pass membrane protein</topology>
    </subcellularLocation>
</comment>
<dbReference type="GO" id="GO:0006826">
    <property type="term" value="P:iron ion transport"/>
    <property type="evidence" value="ECO:0007669"/>
    <property type="project" value="UniProtKB-KW"/>
</dbReference>
<dbReference type="InterPro" id="IPR036942">
    <property type="entry name" value="Beta-barrel_TonB_sf"/>
</dbReference>
<evidence type="ECO:0000259" key="14">
    <source>
        <dbReference type="Pfam" id="PF07715"/>
    </source>
</evidence>
<evidence type="ECO:0000256" key="1">
    <source>
        <dbReference type="ARBA" id="ARBA00004571"/>
    </source>
</evidence>
<dbReference type="Proteomes" id="UP000283523">
    <property type="component" value="Unassembled WGS sequence"/>
</dbReference>
<dbReference type="EMBL" id="QXED01000005">
    <property type="protein sequence ID" value="RIV21191.1"/>
    <property type="molecule type" value="Genomic_DNA"/>
</dbReference>
<sequence>MRITVTQLLLAVLCYGLSFGRGANAQEILNRGITLQVESTDVRNILSSIAKQANVKFVYSSNTIQASRKVSLAARNEKLSKVLNELLTPLQVSYEVVGNRILLRKTPADQSSLAPLNPATFSVETADQTVAGTVLDEKGAALPGVSVVLKGSTRGTTTDPAGKYRLSVPDGNATLVFSFVGYQTQEVAVGTRSVIDITLQSDDKSLNEVVVVGYGTVKKSDLTGSVAKVGEAAIKATPIVSLDRAMQGRAAGVLVTQNSARPGGTSTIRIRGTGSVNASNDPLYVIDGFPTGNLNSINSDDIESIEILKDASATAIYGSRGANGVVLVTTKRGRAGKTFVSYDGYYGVQSVRRQIPMLNAREYAEFINEARLNGGTTPYFDGSAPDRPLPSALGEGTNWQNEIFREAPIQNHQLLFSGGSEKSRFAVSAGYYDQQGIIINSNFKRYTLRANLDNEISSRVKLGVTLLGAYTTSQSNRTEQDGNQGGTVTSSALNAPPTFSAYAPDGSYTRILGSVLNGPGFDNPVAIAREITDQSNLIRVLANTNLDFKIMEGLTFRTTFGADLQGAKGNYYATRKTFLGESSNGLATVSNSQSINWLNENTLNFNRTLNTRHTIGALLGYTIQGTTVENAQANGRTFNDDFALYNNLGAGSTLVAPSSGASDWRLISYIARVNYNLADRYLFTLTARRDGSSRFGENNKFGFFPSGAFAWKVLNESFAQNQKLFTDLKFRVSYGLSGNQEIGNYQHYANVRSETYVLGGTLFTGNYIGNITNPDLRWEKSAQFDAGVDFSLLSNRIQLTADYYIKTNSDLLFNVNIPTTSGFNSALQNIGKVQNRGVELGLNTINVDRGGFRWNSEFNISFNRNEILSLEGRNEFTTGSDVVLYAAAFNPILLRVGSPLGTFYGRVTDGIFQNQAEVDASAQKTAKPGDIRYRDLNNDGQINDNDRAIIGNANPKFFGGLNNTFTFKGLELNIFLQGNYGNDLLNFGRFDYLNLTSSNNNTKEVLDRWTPTNPSNTIPRANSAGGSRILSTFQVEDGSYLRVKNLSLGYNLPAALVKRLYLSGAKVYVLGQNLFTFTKYTGYDPEVNRYGSSSISQGIDYGGYPAARTVTVGLNLKF</sequence>
<protein>
    <submittedName>
        <fullName evidence="15">SusC/RagA family TonB-linked outer membrane protein</fullName>
    </submittedName>
</protein>
<keyword evidence="9 10" id="KW-0998">Cell outer membrane</keyword>
<evidence type="ECO:0000256" key="2">
    <source>
        <dbReference type="ARBA" id="ARBA00022448"/>
    </source>
</evidence>
<dbReference type="Gene3D" id="2.170.130.10">
    <property type="entry name" value="TonB-dependent receptor, plug domain"/>
    <property type="match status" value="1"/>
</dbReference>
<keyword evidence="2 10" id="KW-0813">Transport</keyword>
<dbReference type="InterPro" id="IPR012910">
    <property type="entry name" value="Plug_dom"/>
</dbReference>
<feature type="domain" description="TonB-dependent receptor-like beta-barrel" evidence="12">
    <location>
        <begin position="539"/>
        <end position="1062"/>
    </location>
</feature>
<evidence type="ECO:0000313" key="15">
    <source>
        <dbReference type="EMBL" id="RIV21191.1"/>
    </source>
</evidence>
<gene>
    <name evidence="15" type="ORF">DYU11_17345</name>
</gene>
<evidence type="ECO:0000259" key="13">
    <source>
        <dbReference type="Pfam" id="PF07660"/>
    </source>
</evidence>
<evidence type="ECO:0000313" key="16">
    <source>
        <dbReference type="Proteomes" id="UP000283523"/>
    </source>
</evidence>
<name>A0A418M5S1_9BACT</name>
<evidence type="ECO:0000256" key="8">
    <source>
        <dbReference type="ARBA" id="ARBA00023136"/>
    </source>
</evidence>